<keyword evidence="8" id="KW-0472">Membrane</keyword>
<dbReference type="InterPro" id="IPR036514">
    <property type="entry name" value="SGNH_hydro_sf"/>
</dbReference>
<dbReference type="EMBL" id="JAXIOK010000009">
    <property type="protein sequence ID" value="KAK4762020.1"/>
    <property type="molecule type" value="Genomic_DNA"/>
</dbReference>
<dbReference type="PANTHER" id="PTHR45650:SF9">
    <property type="entry name" value="SGNH HYDROLASE-TYPE ESTERASE DOMAIN-CONTAINING PROTEIN"/>
    <property type="match status" value="1"/>
</dbReference>
<dbReference type="GO" id="GO:0016042">
    <property type="term" value="P:lipid catabolic process"/>
    <property type="evidence" value="ECO:0007669"/>
    <property type="project" value="UniProtKB-KW"/>
</dbReference>
<name>A0AAN7QDQ9_9MYRT</name>
<keyword evidence="5" id="KW-0378">Hydrolase</keyword>
<feature type="transmembrane region" description="Helical" evidence="8">
    <location>
        <begin position="12"/>
        <end position="34"/>
    </location>
</feature>
<evidence type="ECO:0000256" key="6">
    <source>
        <dbReference type="ARBA" id="ARBA00022963"/>
    </source>
</evidence>
<dbReference type="GO" id="GO:0005576">
    <property type="term" value="C:extracellular region"/>
    <property type="evidence" value="ECO:0007669"/>
    <property type="project" value="UniProtKB-SubCell"/>
</dbReference>
<comment type="caution">
    <text evidence="9">The sequence shown here is derived from an EMBL/GenBank/DDBJ whole genome shotgun (WGS) entry which is preliminary data.</text>
</comment>
<dbReference type="InterPro" id="IPR035669">
    <property type="entry name" value="SGNH_plant_lipase-like"/>
</dbReference>
<dbReference type="Pfam" id="PF00657">
    <property type="entry name" value="Lipase_GDSL"/>
    <property type="match status" value="1"/>
</dbReference>
<evidence type="ECO:0000256" key="1">
    <source>
        <dbReference type="ARBA" id="ARBA00004613"/>
    </source>
</evidence>
<dbReference type="CDD" id="cd01837">
    <property type="entry name" value="SGNH_plant_lipase_like"/>
    <property type="match status" value="1"/>
</dbReference>
<keyword evidence="6" id="KW-0442">Lipid degradation</keyword>
<evidence type="ECO:0000256" key="5">
    <source>
        <dbReference type="ARBA" id="ARBA00022801"/>
    </source>
</evidence>
<comment type="similarity">
    <text evidence="2">Belongs to the 'GDSL' lipolytic enzyme family.</text>
</comment>
<sequence>MGGRDNDVHGALVYCMIFLLSIGIVFVGFLGLLLSSDTFHLHLQVTDKEPQVPCYFIFGDSLADDGNNNDLPTLAKSNYPPYGVDFPEGPTGRFTDGRLIVDIIAQLLGFHGFIPPFANLKGADILKGVNYASAASGIRDESGSQMGQVISMNKQLSNHFAIVSRIAQIMKSYSAANRYLGKCVYTVITGNNDYINNYFMPEVYPTSRIYTPQQFADVLAKEYSDQLQTLYSFGARKVAVFSAGQIGITPEMIARFGANSSASIDAVVQLFNDQLPSLVGNLNSQLSGAEFILIDTSNVSIDTDGVNVVDTCCPTVPELGTCVPGSVPCSNRTEYVFFDGFHTTEMVNEAYAKVAYEEMSLFYNASAYGGVGGISRPAPSWLWNRRVGYSPY</sequence>
<keyword evidence="8" id="KW-0812">Transmembrane</keyword>
<evidence type="ECO:0000313" key="9">
    <source>
        <dbReference type="EMBL" id="KAK4762020.1"/>
    </source>
</evidence>
<organism evidence="9 10">
    <name type="scientific">Trapa incisa</name>
    <dbReference type="NCBI Taxonomy" id="236973"/>
    <lineage>
        <taxon>Eukaryota</taxon>
        <taxon>Viridiplantae</taxon>
        <taxon>Streptophyta</taxon>
        <taxon>Embryophyta</taxon>
        <taxon>Tracheophyta</taxon>
        <taxon>Spermatophyta</taxon>
        <taxon>Magnoliopsida</taxon>
        <taxon>eudicotyledons</taxon>
        <taxon>Gunneridae</taxon>
        <taxon>Pentapetalae</taxon>
        <taxon>rosids</taxon>
        <taxon>malvids</taxon>
        <taxon>Myrtales</taxon>
        <taxon>Lythraceae</taxon>
        <taxon>Trapa</taxon>
    </lineage>
</organism>
<keyword evidence="7" id="KW-0443">Lipid metabolism</keyword>
<reference evidence="9 10" key="1">
    <citation type="journal article" date="2023" name="Hortic Res">
        <title>Pangenome of water caltrop reveals structural variations and asymmetric subgenome divergence after allopolyploidization.</title>
        <authorList>
            <person name="Zhang X."/>
            <person name="Chen Y."/>
            <person name="Wang L."/>
            <person name="Yuan Y."/>
            <person name="Fang M."/>
            <person name="Shi L."/>
            <person name="Lu R."/>
            <person name="Comes H.P."/>
            <person name="Ma Y."/>
            <person name="Chen Y."/>
            <person name="Huang G."/>
            <person name="Zhou Y."/>
            <person name="Zheng Z."/>
            <person name="Qiu Y."/>
        </authorList>
    </citation>
    <scope>NUCLEOTIDE SEQUENCE [LARGE SCALE GENOMIC DNA]</scope>
    <source>
        <tissue evidence="9">Roots</tissue>
    </source>
</reference>
<comment type="subcellular location">
    <subcellularLocation>
        <location evidence="1">Secreted</location>
    </subcellularLocation>
</comment>
<dbReference type="Proteomes" id="UP001345219">
    <property type="component" value="Chromosome 23"/>
</dbReference>
<evidence type="ECO:0000256" key="7">
    <source>
        <dbReference type="ARBA" id="ARBA00023098"/>
    </source>
</evidence>
<keyword evidence="3" id="KW-0964">Secreted</keyword>
<proteinExistence type="inferred from homology"/>
<dbReference type="GO" id="GO:0016788">
    <property type="term" value="F:hydrolase activity, acting on ester bonds"/>
    <property type="evidence" value="ECO:0007669"/>
    <property type="project" value="InterPro"/>
</dbReference>
<evidence type="ECO:0000256" key="2">
    <source>
        <dbReference type="ARBA" id="ARBA00008668"/>
    </source>
</evidence>
<evidence type="ECO:0000256" key="4">
    <source>
        <dbReference type="ARBA" id="ARBA00022729"/>
    </source>
</evidence>
<accession>A0AAN7QDQ9</accession>
<keyword evidence="8" id="KW-1133">Transmembrane helix</keyword>
<evidence type="ECO:0000256" key="8">
    <source>
        <dbReference type="SAM" id="Phobius"/>
    </source>
</evidence>
<dbReference type="InterPro" id="IPR001087">
    <property type="entry name" value="GDSL"/>
</dbReference>
<gene>
    <name evidence="9" type="ORF">SAY87_029904</name>
</gene>
<dbReference type="AlphaFoldDB" id="A0AAN7QDQ9"/>
<evidence type="ECO:0000256" key="3">
    <source>
        <dbReference type="ARBA" id="ARBA00022525"/>
    </source>
</evidence>
<dbReference type="PANTHER" id="PTHR45650">
    <property type="entry name" value="GDSL-LIKE LIPASE/ACYLHYDROLASE-RELATED"/>
    <property type="match status" value="1"/>
</dbReference>
<evidence type="ECO:0000313" key="10">
    <source>
        <dbReference type="Proteomes" id="UP001345219"/>
    </source>
</evidence>
<keyword evidence="4" id="KW-0732">Signal</keyword>
<keyword evidence="10" id="KW-1185">Reference proteome</keyword>
<dbReference type="Gene3D" id="3.40.50.1110">
    <property type="entry name" value="SGNH hydrolase"/>
    <property type="match status" value="1"/>
</dbReference>
<dbReference type="InterPro" id="IPR051238">
    <property type="entry name" value="GDSL_esterase/lipase"/>
</dbReference>
<protein>
    <submittedName>
        <fullName evidence="9">Uncharacterized protein</fullName>
    </submittedName>
</protein>